<name>A0A381XM59_9ZZZZ</name>
<dbReference type="AlphaFoldDB" id="A0A381XM59"/>
<evidence type="ECO:0000313" key="1">
    <source>
        <dbReference type="EMBL" id="SVA65287.1"/>
    </source>
</evidence>
<gene>
    <name evidence="1" type="ORF">METZ01_LOCUS118141</name>
</gene>
<feature type="non-terminal residue" evidence="1">
    <location>
        <position position="36"/>
    </location>
</feature>
<dbReference type="EMBL" id="UINC01015520">
    <property type="protein sequence ID" value="SVA65287.1"/>
    <property type="molecule type" value="Genomic_DNA"/>
</dbReference>
<evidence type="ECO:0008006" key="2">
    <source>
        <dbReference type="Google" id="ProtNLM"/>
    </source>
</evidence>
<protein>
    <recommendedName>
        <fullName evidence="2">Transaldolase</fullName>
    </recommendedName>
</protein>
<reference evidence="1" key="1">
    <citation type="submission" date="2018-05" db="EMBL/GenBank/DDBJ databases">
        <authorList>
            <person name="Lanie J.A."/>
            <person name="Ng W.-L."/>
            <person name="Kazmierczak K.M."/>
            <person name="Andrzejewski T.M."/>
            <person name="Davidsen T.M."/>
            <person name="Wayne K.J."/>
            <person name="Tettelin H."/>
            <person name="Glass J.I."/>
            <person name="Rusch D."/>
            <person name="Podicherti R."/>
            <person name="Tsui H.-C.T."/>
            <person name="Winkler M.E."/>
        </authorList>
    </citation>
    <scope>NUCLEOTIDE SEQUENCE</scope>
</reference>
<sequence length="36" mass="3921">MFADLKVKLFADGADLAGMKEMYANPIIKGFTTNPT</sequence>
<dbReference type="SUPFAM" id="SSF51569">
    <property type="entry name" value="Aldolase"/>
    <property type="match status" value="1"/>
</dbReference>
<organism evidence="1">
    <name type="scientific">marine metagenome</name>
    <dbReference type="NCBI Taxonomy" id="408172"/>
    <lineage>
        <taxon>unclassified sequences</taxon>
        <taxon>metagenomes</taxon>
        <taxon>ecological metagenomes</taxon>
    </lineage>
</organism>
<accession>A0A381XM59</accession>
<dbReference type="InterPro" id="IPR013785">
    <property type="entry name" value="Aldolase_TIM"/>
</dbReference>
<proteinExistence type="predicted"/>
<dbReference type="Gene3D" id="3.20.20.70">
    <property type="entry name" value="Aldolase class I"/>
    <property type="match status" value="1"/>
</dbReference>